<evidence type="ECO:0000313" key="2">
    <source>
        <dbReference type="EMBL" id="MFB6394935.1"/>
    </source>
</evidence>
<proteinExistence type="predicted"/>
<accession>A0ABV5CSR2</accession>
<sequence length="154" mass="16976">MPTSKADRSATRRSRGERYRDEADDDRLRHEQDGDGPAYDDDDADPDDTDLDDTDRDDTGRRESRSGLPASRAARAGLEYVAELTGKAPIGITSLERGESGWTVGVEVVEDRRVPSSGDILAVYVADLDDDGELLGYRRVRRYARGRGDTGGDR</sequence>
<protein>
    <submittedName>
        <fullName evidence="2">Gas vesicle protein GvpO</fullName>
    </submittedName>
</protein>
<keyword evidence="3" id="KW-1185">Reference proteome</keyword>
<dbReference type="Proteomes" id="UP001582793">
    <property type="component" value="Unassembled WGS sequence"/>
</dbReference>
<feature type="compositionally biased region" description="Acidic residues" evidence="1">
    <location>
        <begin position="38"/>
        <end position="56"/>
    </location>
</feature>
<reference evidence="2 3" key="1">
    <citation type="submission" date="2024-04" db="EMBL/GenBank/DDBJ databases">
        <title>Polymorphospora sp. isolated from Baiyangdian Lake in Xiong'an New Area.</title>
        <authorList>
            <person name="Zhang X."/>
            <person name="Liu J."/>
        </authorList>
    </citation>
    <scope>NUCLEOTIDE SEQUENCE [LARGE SCALE GENOMIC DNA]</scope>
    <source>
        <strain evidence="2 3">2-325</strain>
    </source>
</reference>
<gene>
    <name evidence="2" type="primary">gvpO</name>
    <name evidence="2" type="ORF">AAFH96_17740</name>
</gene>
<evidence type="ECO:0000313" key="3">
    <source>
        <dbReference type="Proteomes" id="UP001582793"/>
    </source>
</evidence>
<name>A0ABV5CSR2_9ACTN</name>
<organism evidence="2 3">
    <name type="scientific">Polymorphospora lycopeni</name>
    <dbReference type="NCBI Taxonomy" id="3140240"/>
    <lineage>
        <taxon>Bacteria</taxon>
        <taxon>Bacillati</taxon>
        <taxon>Actinomycetota</taxon>
        <taxon>Actinomycetes</taxon>
        <taxon>Micromonosporales</taxon>
        <taxon>Micromonosporaceae</taxon>
        <taxon>Polymorphospora</taxon>
    </lineage>
</organism>
<dbReference type="EMBL" id="JBCGDC010000047">
    <property type="protein sequence ID" value="MFB6394935.1"/>
    <property type="molecule type" value="Genomic_DNA"/>
</dbReference>
<dbReference type="RefSeq" id="WP_364207199.1">
    <property type="nucleotide sequence ID" value="NZ_JBCGDC010000047.1"/>
</dbReference>
<dbReference type="InterPro" id="IPR008634">
    <property type="entry name" value="Gas-vesicle_GvpO"/>
</dbReference>
<comment type="caution">
    <text evidence="2">The sequence shown here is derived from an EMBL/GenBank/DDBJ whole genome shotgun (WGS) entry which is preliminary data.</text>
</comment>
<feature type="region of interest" description="Disordered" evidence="1">
    <location>
        <begin position="1"/>
        <end position="74"/>
    </location>
</feature>
<dbReference type="Pfam" id="PF05800">
    <property type="entry name" value="GvpO"/>
    <property type="match status" value="1"/>
</dbReference>
<evidence type="ECO:0000256" key="1">
    <source>
        <dbReference type="SAM" id="MobiDB-lite"/>
    </source>
</evidence>
<feature type="compositionally biased region" description="Basic and acidic residues" evidence="1">
    <location>
        <begin position="1"/>
        <end position="33"/>
    </location>
</feature>